<evidence type="ECO:0000256" key="1">
    <source>
        <dbReference type="ARBA" id="ARBA00010197"/>
    </source>
</evidence>
<comment type="similarity">
    <text evidence="1 3">Belongs to the SNW family.</text>
</comment>
<feature type="region of interest" description="Disordered" evidence="4">
    <location>
        <begin position="124"/>
        <end position="148"/>
    </location>
</feature>
<comment type="function">
    <text evidence="3">Involved in pre-mRNA splicing.</text>
</comment>
<feature type="compositionally biased region" description="Polar residues" evidence="4">
    <location>
        <begin position="1"/>
        <end position="10"/>
    </location>
</feature>
<reference evidence="6 7" key="1">
    <citation type="submission" date="2019-03" db="EMBL/GenBank/DDBJ databases">
        <title>Sequencing 23 genomes of Wallemia ichthyophaga.</title>
        <authorList>
            <person name="Gostincar C."/>
        </authorList>
    </citation>
    <scope>NUCLEOTIDE SEQUENCE [LARGE SCALE GENOMIC DNA]</scope>
    <source>
        <strain evidence="6 7">EXF-6200</strain>
    </source>
</reference>
<dbReference type="Proteomes" id="UP000310689">
    <property type="component" value="Unassembled WGS sequence"/>
</dbReference>
<evidence type="ECO:0000313" key="6">
    <source>
        <dbReference type="EMBL" id="TIB39217.1"/>
    </source>
</evidence>
<keyword evidence="3" id="KW-0508">mRNA splicing</keyword>
<evidence type="ECO:0000259" key="5">
    <source>
        <dbReference type="Pfam" id="PF02731"/>
    </source>
</evidence>
<keyword evidence="3" id="KW-0747">Spliceosome</keyword>
<feature type="domain" description="SKI-interacting protein SKIP SNW" evidence="5">
    <location>
        <begin position="179"/>
        <end position="329"/>
    </location>
</feature>
<feature type="compositionally biased region" description="Basic and acidic residues" evidence="4">
    <location>
        <begin position="126"/>
        <end position="139"/>
    </location>
</feature>
<name>A0A4T0JAG0_WALIC</name>
<evidence type="ECO:0000256" key="2">
    <source>
        <dbReference type="ARBA" id="ARBA00022160"/>
    </source>
</evidence>
<comment type="subcellular location">
    <subcellularLocation>
        <location evidence="3">Nucleus</location>
    </subcellularLocation>
</comment>
<feature type="region of interest" description="Disordered" evidence="4">
    <location>
        <begin position="1"/>
        <end position="66"/>
    </location>
</feature>
<feature type="compositionally biased region" description="Basic and acidic residues" evidence="4">
    <location>
        <begin position="551"/>
        <end position="574"/>
    </location>
</feature>
<feature type="region of interest" description="Disordered" evidence="4">
    <location>
        <begin position="510"/>
        <end position="530"/>
    </location>
</feature>
<evidence type="ECO:0000313" key="7">
    <source>
        <dbReference type="Proteomes" id="UP000310689"/>
    </source>
</evidence>
<feature type="compositionally biased region" description="Pro residues" evidence="4">
    <location>
        <begin position="214"/>
        <end position="225"/>
    </location>
</feature>
<feature type="region of interest" description="Disordered" evidence="4">
    <location>
        <begin position="543"/>
        <end position="574"/>
    </location>
</feature>
<sequence length="574" mass="63647">MSTAFSTGLSNVLPAPRFNDDDDDDDHSQQSHHTLSKRFSAPPYLHRHSWKPSTPQDFADGGAYPECHTAQYPLDLGRKKAKSSKTLSLTVDGSGQVKYDAIAKQNRGEHAHLIQSSFQDVLPLSKRSDGASTDLDRPSESAVADTTQKTKEALEKIVGNKIKAAHSKDVGGKANAAQYVRYTPNEGTQRVVQIRDAVEDPLEPPRFKHKKVPRGPPSPPPPILRSPPRKATAAEQKEWMIPPCISNWKNNKGYTIPLDKRLAADGRGLQDVQINDNFAKFSEALFIGERHARDEVRQRNVMQQRLAEKEKLGKEESLRQLAQKAREERSGGVSGGGRSSMPNLAAYGSDSDASASASGSDSDGDDGDNDKVRDDHALRQREQMRREKRTEREREMRISHMGHEQRAKQMAREQNRDVSEKVALGLAKPSMSKEAMFDSRLYNKESLNPSFGDDEAYNLYDKPLFHGSCAAAAIYKHRNQDGDDEIVGGGTEDGVNKALDNDRFGLGATTKGFEGADLQQPREGPVEFEKDIDPFGVDQFLNEAIQGNNESSKRGLDEAPADSRKRQKARDDHL</sequence>
<organism evidence="6 7">
    <name type="scientific">Wallemia ichthyophaga</name>
    <dbReference type="NCBI Taxonomy" id="245174"/>
    <lineage>
        <taxon>Eukaryota</taxon>
        <taxon>Fungi</taxon>
        <taxon>Dikarya</taxon>
        <taxon>Basidiomycota</taxon>
        <taxon>Wallemiomycotina</taxon>
        <taxon>Wallemiomycetes</taxon>
        <taxon>Wallemiales</taxon>
        <taxon>Wallemiaceae</taxon>
        <taxon>Wallemia</taxon>
    </lineage>
</organism>
<keyword evidence="3" id="KW-0507">mRNA processing</keyword>
<dbReference type="EMBL" id="SPOI01000038">
    <property type="protein sequence ID" value="TIB39217.1"/>
    <property type="molecule type" value="Genomic_DNA"/>
</dbReference>
<evidence type="ECO:0000256" key="3">
    <source>
        <dbReference type="RuleBase" id="RU367140"/>
    </source>
</evidence>
<feature type="region of interest" description="Disordered" evidence="4">
    <location>
        <begin position="199"/>
        <end position="238"/>
    </location>
</feature>
<dbReference type="InterPro" id="IPR017862">
    <property type="entry name" value="SKI-int_prot_SKIP"/>
</dbReference>
<dbReference type="Pfam" id="PF02731">
    <property type="entry name" value="SKIP_SNW"/>
    <property type="match status" value="1"/>
</dbReference>
<dbReference type="InterPro" id="IPR004015">
    <property type="entry name" value="SKI-int_prot_SKIP_SNW-dom"/>
</dbReference>
<accession>A0A4T0JAG0</accession>
<feature type="compositionally biased region" description="Basic and acidic residues" evidence="4">
    <location>
        <begin position="307"/>
        <end position="330"/>
    </location>
</feature>
<dbReference type="PANTHER" id="PTHR12096">
    <property type="entry name" value="NUCLEAR PROTEIN SKIP-RELATED"/>
    <property type="match status" value="1"/>
</dbReference>
<proteinExistence type="inferred from homology"/>
<feature type="compositionally biased region" description="Low complexity" evidence="4">
    <location>
        <begin position="348"/>
        <end position="361"/>
    </location>
</feature>
<comment type="subunit">
    <text evidence="3">Associated with the spliceosome.</text>
</comment>
<feature type="compositionally biased region" description="Basic and acidic residues" evidence="4">
    <location>
        <begin position="369"/>
        <end position="419"/>
    </location>
</feature>
<comment type="caution">
    <text evidence="6">The sequence shown here is derived from an EMBL/GenBank/DDBJ whole genome shotgun (WGS) entry which is preliminary data.</text>
</comment>
<dbReference type="GO" id="GO:0000398">
    <property type="term" value="P:mRNA splicing, via spliceosome"/>
    <property type="evidence" value="ECO:0007669"/>
    <property type="project" value="InterPro"/>
</dbReference>
<keyword evidence="3" id="KW-0539">Nucleus</keyword>
<gene>
    <name evidence="6" type="ORF">E3P86_01213</name>
</gene>
<feature type="region of interest" description="Disordered" evidence="4">
    <location>
        <begin position="307"/>
        <end position="419"/>
    </location>
</feature>
<dbReference type="AlphaFoldDB" id="A0A4T0JAG0"/>
<dbReference type="GO" id="GO:0005681">
    <property type="term" value="C:spliceosomal complex"/>
    <property type="evidence" value="ECO:0007669"/>
    <property type="project" value="UniProtKB-UniRule"/>
</dbReference>
<evidence type="ECO:0000256" key="4">
    <source>
        <dbReference type="SAM" id="MobiDB-lite"/>
    </source>
</evidence>
<protein>
    <recommendedName>
        <fullName evidence="2 3">Pre-mRNA-processing protein 45</fullName>
    </recommendedName>
</protein>